<evidence type="ECO:0000313" key="3">
    <source>
        <dbReference type="Proteomes" id="UP000704176"/>
    </source>
</evidence>
<sequence>MRLSAAPKIALLATWTAFTMVLATGSAAERSSIQIIYVPPKEQAHEPIYRTLQDKQVLERVRASLADFIIPAKLTIKTEGCDGDINASYESSNKTVSICYEYLAYIQELAQDIPPIAAAEGLTPANYVVGPFLEVVLHELAHAIFDLNKVPILGREEDAADQVAAYALLKMDKQEIRRTIASIAAMYASEAKDAPLKLKDLSDEHGLPAQRFFNLLCISYGKESAMFADIVAQGFLPKERAEQCKGEYQQVTFAITRLIAPTSKNAHRQMLSKRN</sequence>
<comment type="caution">
    <text evidence="2">The sequence shown here is derived from an EMBL/GenBank/DDBJ whole genome shotgun (WGS) entry which is preliminary data.</text>
</comment>
<keyword evidence="3" id="KW-1185">Reference proteome</keyword>
<reference evidence="2 3" key="1">
    <citation type="submission" date="2021-09" db="EMBL/GenBank/DDBJ databases">
        <title>The complete genome sequence of a new microorganism.</title>
        <authorList>
            <person name="Zi Z."/>
        </authorList>
    </citation>
    <scope>NUCLEOTIDE SEQUENCE [LARGE SCALE GENOMIC DNA]</scope>
    <source>
        <strain evidence="2 3">WGZ8</strain>
    </source>
</reference>
<protein>
    <submittedName>
        <fullName evidence="2">DUF4344 domain-containing metallopeptidase</fullName>
    </submittedName>
</protein>
<feature type="chain" id="PRO_5046544990" evidence="1">
    <location>
        <begin position="24"/>
        <end position="275"/>
    </location>
</feature>
<name>A0ABS7VL97_9HYPH</name>
<dbReference type="RefSeq" id="WP_224312212.1">
    <property type="nucleotide sequence ID" value="NZ_JAIRBM010000004.1"/>
</dbReference>
<proteinExistence type="predicted"/>
<organism evidence="2 3">
    <name type="scientific">Microvirga puerhi</name>
    <dbReference type="NCBI Taxonomy" id="2876078"/>
    <lineage>
        <taxon>Bacteria</taxon>
        <taxon>Pseudomonadati</taxon>
        <taxon>Pseudomonadota</taxon>
        <taxon>Alphaproteobacteria</taxon>
        <taxon>Hyphomicrobiales</taxon>
        <taxon>Methylobacteriaceae</taxon>
        <taxon>Microvirga</taxon>
    </lineage>
</organism>
<feature type="signal peptide" evidence="1">
    <location>
        <begin position="1"/>
        <end position="23"/>
    </location>
</feature>
<dbReference type="EMBL" id="JAIRBM010000004">
    <property type="protein sequence ID" value="MBZ6075910.1"/>
    <property type="molecule type" value="Genomic_DNA"/>
</dbReference>
<dbReference type="InterPro" id="IPR025644">
    <property type="entry name" value="DUF4344"/>
</dbReference>
<gene>
    <name evidence="2" type="ORF">K9B37_06360</name>
</gene>
<accession>A0ABS7VL97</accession>
<dbReference type="Pfam" id="PF14247">
    <property type="entry name" value="DUF4344"/>
    <property type="match status" value="1"/>
</dbReference>
<keyword evidence="1" id="KW-0732">Signal</keyword>
<dbReference type="Proteomes" id="UP000704176">
    <property type="component" value="Unassembled WGS sequence"/>
</dbReference>
<evidence type="ECO:0000256" key="1">
    <source>
        <dbReference type="SAM" id="SignalP"/>
    </source>
</evidence>
<evidence type="ECO:0000313" key="2">
    <source>
        <dbReference type="EMBL" id="MBZ6075910.1"/>
    </source>
</evidence>